<keyword evidence="4" id="KW-1185">Reference proteome</keyword>
<feature type="domain" description="DUF1468" evidence="2">
    <location>
        <begin position="17"/>
        <end position="145"/>
    </location>
</feature>
<dbReference type="Pfam" id="PF07331">
    <property type="entry name" value="TctB"/>
    <property type="match status" value="1"/>
</dbReference>
<sequence length="152" mass="17120">MTEIKNKLTGVLGSLFGIFYIILSFSIKEPHGMTMDLLGSKTFPIVAGVIILLSSLLIFFHNKVEDGEEEFGRYEIKMILPFVLIIIIYIALLPLLGTIISTIFFMSLVMNRMNKGVWWKNIVISTSITIVFWLLFVILLKVPLPTGLLGVI</sequence>
<dbReference type="InterPro" id="IPR009936">
    <property type="entry name" value="DUF1468"/>
</dbReference>
<accession>A0A4U1D928</accession>
<evidence type="ECO:0000256" key="1">
    <source>
        <dbReference type="SAM" id="Phobius"/>
    </source>
</evidence>
<feature type="transmembrane region" description="Helical" evidence="1">
    <location>
        <begin position="7"/>
        <end position="27"/>
    </location>
</feature>
<dbReference type="OrthoDB" id="1683098at2"/>
<proteinExistence type="predicted"/>
<reference evidence="3 4" key="1">
    <citation type="journal article" date="2011" name="J. Microbiol.">
        <title>Bacillus kyonggiensis sp. nov., isolated from soil of a lettuce field.</title>
        <authorList>
            <person name="Dong K."/>
            <person name="Lee S."/>
        </authorList>
    </citation>
    <scope>NUCLEOTIDE SEQUENCE [LARGE SCALE GENOMIC DNA]</scope>
    <source>
        <strain evidence="3 4">NB22</strain>
    </source>
</reference>
<gene>
    <name evidence="3" type="ORF">FA727_00135</name>
</gene>
<keyword evidence="1" id="KW-0472">Membrane</keyword>
<protein>
    <submittedName>
        <fullName evidence="3">Tripartite tricarboxylate transporter TctB family protein</fullName>
    </submittedName>
</protein>
<evidence type="ECO:0000313" key="3">
    <source>
        <dbReference type="EMBL" id="TKC18017.1"/>
    </source>
</evidence>
<keyword evidence="1" id="KW-1133">Transmembrane helix</keyword>
<dbReference type="EMBL" id="SWBM01000001">
    <property type="protein sequence ID" value="TKC18017.1"/>
    <property type="molecule type" value="Genomic_DNA"/>
</dbReference>
<feature type="transmembrane region" description="Helical" evidence="1">
    <location>
        <begin position="82"/>
        <end position="106"/>
    </location>
</feature>
<feature type="transmembrane region" description="Helical" evidence="1">
    <location>
        <begin position="118"/>
        <end position="140"/>
    </location>
</feature>
<dbReference type="Proteomes" id="UP000307756">
    <property type="component" value="Unassembled WGS sequence"/>
</dbReference>
<organism evidence="3 4">
    <name type="scientific">Robertmurraya kyonggiensis</name>
    <dbReference type="NCBI Taxonomy" id="1037680"/>
    <lineage>
        <taxon>Bacteria</taxon>
        <taxon>Bacillati</taxon>
        <taxon>Bacillota</taxon>
        <taxon>Bacilli</taxon>
        <taxon>Bacillales</taxon>
        <taxon>Bacillaceae</taxon>
        <taxon>Robertmurraya</taxon>
    </lineage>
</organism>
<evidence type="ECO:0000259" key="2">
    <source>
        <dbReference type="Pfam" id="PF07331"/>
    </source>
</evidence>
<name>A0A4U1D928_9BACI</name>
<feature type="transmembrane region" description="Helical" evidence="1">
    <location>
        <begin position="42"/>
        <end position="61"/>
    </location>
</feature>
<comment type="caution">
    <text evidence="3">The sequence shown here is derived from an EMBL/GenBank/DDBJ whole genome shotgun (WGS) entry which is preliminary data.</text>
</comment>
<dbReference type="RefSeq" id="WP_136828734.1">
    <property type="nucleotide sequence ID" value="NZ_SWBM01000001.1"/>
</dbReference>
<keyword evidence="1" id="KW-0812">Transmembrane</keyword>
<evidence type="ECO:0000313" key="4">
    <source>
        <dbReference type="Proteomes" id="UP000307756"/>
    </source>
</evidence>
<dbReference type="AlphaFoldDB" id="A0A4U1D928"/>